<reference evidence="1 2" key="1">
    <citation type="journal article" date="2016" name="Nat. Commun.">
        <title>Extremotolerant tardigrade genome and improved radiotolerance of human cultured cells by tardigrade-unique protein.</title>
        <authorList>
            <person name="Hashimoto T."/>
            <person name="Horikawa D.D."/>
            <person name="Saito Y."/>
            <person name="Kuwahara H."/>
            <person name="Kozuka-Hata H."/>
            <person name="Shin-I T."/>
            <person name="Minakuchi Y."/>
            <person name="Ohishi K."/>
            <person name="Motoyama A."/>
            <person name="Aizu T."/>
            <person name="Enomoto A."/>
            <person name="Kondo K."/>
            <person name="Tanaka S."/>
            <person name="Hara Y."/>
            <person name="Koshikawa S."/>
            <person name="Sagara H."/>
            <person name="Miura T."/>
            <person name="Yokobori S."/>
            <person name="Miyagawa K."/>
            <person name="Suzuki Y."/>
            <person name="Kubo T."/>
            <person name="Oyama M."/>
            <person name="Kohara Y."/>
            <person name="Fujiyama A."/>
            <person name="Arakawa K."/>
            <person name="Katayama T."/>
            <person name="Toyoda A."/>
            <person name="Kunieda T."/>
        </authorList>
    </citation>
    <scope>NUCLEOTIDE SEQUENCE [LARGE SCALE GENOMIC DNA]</scope>
    <source>
        <strain evidence="1 2">YOKOZUNA-1</strain>
    </source>
</reference>
<protein>
    <submittedName>
        <fullName evidence="1">Uncharacterized protein</fullName>
    </submittedName>
</protein>
<organism evidence="1 2">
    <name type="scientific">Ramazzottius varieornatus</name>
    <name type="common">Water bear</name>
    <name type="synonym">Tardigrade</name>
    <dbReference type="NCBI Taxonomy" id="947166"/>
    <lineage>
        <taxon>Eukaryota</taxon>
        <taxon>Metazoa</taxon>
        <taxon>Ecdysozoa</taxon>
        <taxon>Tardigrada</taxon>
        <taxon>Eutardigrada</taxon>
        <taxon>Parachela</taxon>
        <taxon>Hypsibioidea</taxon>
        <taxon>Ramazzottiidae</taxon>
        <taxon>Ramazzottius</taxon>
    </lineage>
</organism>
<dbReference type="AlphaFoldDB" id="A0A1D1V516"/>
<sequence>MDPGVFQEQATELRRLSQSKEYEKLQQQGVVLMSFRKVPLERRVSIANPYAAIQEFQNLYQDRSLPPLIESKLDRAQASTAISRVN</sequence>
<evidence type="ECO:0000313" key="2">
    <source>
        <dbReference type="Proteomes" id="UP000186922"/>
    </source>
</evidence>
<name>A0A1D1V516_RAMVA</name>
<keyword evidence="2" id="KW-1185">Reference proteome</keyword>
<proteinExistence type="predicted"/>
<dbReference type="Proteomes" id="UP000186922">
    <property type="component" value="Unassembled WGS sequence"/>
</dbReference>
<accession>A0A1D1V516</accession>
<comment type="caution">
    <text evidence="1">The sequence shown here is derived from an EMBL/GenBank/DDBJ whole genome shotgun (WGS) entry which is preliminary data.</text>
</comment>
<evidence type="ECO:0000313" key="1">
    <source>
        <dbReference type="EMBL" id="GAU96846.1"/>
    </source>
</evidence>
<dbReference type="EMBL" id="BDGG01000003">
    <property type="protein sequence ID" value="GAU96846.1"/>
    <property type="molecule type" value="Genomic_DNA"/>
</dbReference>
<gene>
    <name evidence="1" type="primary">RvY_08224-1</name>
    <name evidence="1" type="synonym">RvY_08224.1</name>
    <name evidence="1" type="ORF">RvY_08224</name>
</gene>